<organism evidence="1 2">
    <name type="scientific">Candidatus Devosia phytovorans</name>
    <dbReference type="NCBI Taxonomy" id="3121372"/>
    <lineage>
        <taxon>Bacteria</taxon>
        <taxon>Pseudomonadati</taxon>
        <taxon>Pseudomonadota</taxon>
        <taxon>Alphaproteobacteria</taxon>
        <taxon>Hyphomicrobiales</taxon>
        <taxon>Devosiaceae</taxon>
        <taxon>Devosia</taxon>
    </lineage>
</organism>
<sequence>MSNLALLPSQPQATPAEPAFDPAAPVLIAVDINDDARRPPKHNLLVLEDFQAGLPVFSVAGEKRPIILHAPPMLLSAVLTSLPTSPLVRKLLAWLETVGAWRVPLLDWRRGTEVAALRQITEELGRQARLGMQRQRQVAAEVTRMRAINAELQHHFLVAESSLLRSGAMPLDIAFSNEPMTEPVHVMSLSDVEAGAAQILPVQSNGVSAVGIHLAQTSETVSGSLVAQLTSLEDGRLIERWSIRATDLVPGWNVLALSRAISGQSRTLELRLSRLAPDDRLPPISLGSGQPILSFQIRDVASGTPMLRNSMALQVWRGLPGAVLPGWFKAHQPRRNKGRQAGYVDIPLPPADLTQVEHANPEQVSFDFPGVVGPLGERAILCHAPVHGVTLARLPTLVPQGAIRFAASAFIDNQQSRDVDFALILAADTAQALALAEGTATPEPHEAFSGWTQVHNRQVRRLSAFREDSSGDALFFVATRMTRQGENSFARSRFKDLSVMVQA</sequence>
<dbReference type="InterPro" id="IPR046184">
    <property type="entry name" value="DUF6212"/>
</dbReference>
<proteinExistence type="predicted"/>
<evidence type="ECO:0000313" key="2">
    <source>
        <dbReference type="Proteomes" id="UP001217476"/>
    </source>
</evidence>
<name>A0AAJ6AYJ0_9HYPH</name>
<evidence type="ECO:0000313" key="1">
    <source>
        <dbReference type="EMBL" id="WEK03635.1"/>
    </source>
</evidence>
<dbReference type="EMBL" id="CP119312">
    <property type="protein sequence ID" value="WEK03635.1"/>
    <property type="molecule type" value="Genomic_DNA"/>
</dbReference>
<dbReference type="Proteomes" id="UP001217476">
    <property type="component" value="Chromosome"/>
</dbReference>
<protein>
    <submittedName>
        <fullName evidence="1">DUF6212 domain-containing protein</fullName>
    </submittedName>
</protein>
<dbReference type="AlphaFoldDB" id="A0AAJ6AYJ0"/>
<gene>
    <name evidence="1" type="ORF">P0Y65_15765</name>
</gene>
<reference evidence="1" key="1">
    <citation type="submission" date="2023-03" db="EMBL/GenBank/DDBJ databases">
        <title>Andean soil-derived lignocellulolytic bacterial consortium as a source of novel taxa and putative plastic-active enzymes.</title>
        <authorList>
            <person name="Diaz-Garcia L."/>
            <person name="Chuvochina M."/>
            <person name="Feuerriegel G."/>
            <person name="Bunk B."/>
            <person name="Sproer C."/>
            <person name="Streit W.R."/>
            <person name="Rodriguez L.M."/>
            <person name="Overmann J."/>
            <person name="Jimenez D.J."/>
        </authorList>
    </citation>
    <scope>NUCLEOTIDE SEQUENCE</scope>
    <source>
        <strain evidence="1">MAG 4196</strain>
    </source>
</reference>
<accession>A0AAJ6AYJ0</accession>
<dbReference type="Pfam" id="PF19717">
    <property type="entry name" value="DUF6212"/>
    <property type="match status" value="1"/>
</dbReference>